<dbReference type="InterPro" id="IPR024438">
    <property type="entry name" value="Staygreen"/>
</dbReference>
<accession>A0ABS2H562</accession>
<name>A0ABS2H562_9BACL</name>
<keyword evidence="4" id="KW-1185">Reference proteome</keyword>
<proteinExistence type="predicted"/>
<dbReference type="RefSeq" id="WP_193417500.1">
    <property type="nucleotide sequence ID" value="NZ_JADCNN020000010.1"/>
</dbReference>
<dbReference type="Pfam" id="PF12638">
    <property type="entry name" value="Staygreen"/>
    <property type="match status" value="1"/>
</dbReference>
<evidence type="ECO:0000313" key="4">
    <source>
        <dbReference type="Proteomes" id="UP001516620"/>
    </source>
</evidence>
<dbReference type="PANTHER" id="PTHR31750">
    <property type="entry name" value="PROTEIN STAY-GREEN 1, CHLOROPLASTIC-RELATED"/>
    <property type="match status" value="1"/>
</dbReference>
<evidence type="ECO:0000259" key="2">
    <source>
        <dbReference type="Pfam" id="PF12638"/>
    </source>
</evidence>
<dbReference type="PANTHER" id="PTHR31750:SF4">
    <property type="entry name" value="LP06106P"/>
    <property type="match status" value="1"/>
</dbReference>
<organism evidence="3 4">
    <name type="scientific">Paenibacillus rhizolycopersici</name>
    <dbReference type="NCBI Taxonomy" id="2780073"/>
    <lineage>
        <taxon>Bacteria</taxon>
        <taxon>Bacillati</taxon>
        <taxon>Bacillota</taxon>
        <taxon>Bacilli</taxon>
        <taxon>Bacillales</taxon>
        <taxon>Paenibacillaceae</taxon>
        <taxon>Paenibacillus</taxon>
    </lineage>
</organism>
<keyword evidence="1" id="KW-0809">Transit peptide</keyword>
<evidence type="ECO:0000256" key="1">
    <source>
        <dbReference type="ARBA" id="ARBA00022946"/>
    </source>
</evidence>
<dbReference type="EMBL" id="JADCNN020000010">
    <property type="protein sequence ID" value="MBM6996597.1"/>
    <property type="molecule type" value="Genomic_DNA"/>
</dbReference>
<dbReference type="Proteomes" id="UP001516620">
    <property type="component" value="Unassembled WGS sequence"/>
</dbReference>
<feature type="domain" description="Staygreen protein" evidence="2">
    <location>
        <begin position="4"/>
        <end position="148"/>
    </location>
</feature>
<sequence>MGHFNPDKLFVCYRDGITSTEPVMPRRHTLTHSDSTGALFLTIGLEYAWDKVNSMRDEVLGEWRLDGGSLIYAVSVYLDQGEYNQTVSASRYETFQRELPLAFTAIRYGDRNLFDVYPELDRTPVIVNFMSSYPLFARQESWGAFRNYSILP</sequence>
<evidence type="ECO:0000313" key="3">
    <source>
        <dbReference type="EMBL" id="MBM6996597.1"/>
    </source>
</evidence>
<gene>
    <name evidence="3" type="ORF">IM700_013160</name>
</gene>
<comment type="caution">
    <text evidence="3">The sequence shown here is derived from an EMBL/GenBank/DDBJ whole genome shotgun (WGS) entry which is preliminary data.</text>
</comment>
<protein>
    <submittedName>
        <fullName evidence="3">Staygreen family protein</fullName>
    </submittedName>
</protein>
<reference evidence="3 4" key="1">
    <citation type="submission" date="2021-01" db="EMBL/GenBank/DDBJ databases">
        <title>Paenibacillus sp.nov. isolated from the rhizosphere soil of tomato plant.</title>
        <authorList>
            <person name="Thin K.K."/>
            <person name="Zhang X."/>
            <person name="He S."/>
        </authorList>
    </citation>
    <scope>NUCLEOTIDE SEQUENCE [LARGE SCALE GENOMIC DNA]</scope>
    <source>
        <strain evidence="3 4">DXFW5</strain>
    </source>
</reference>